<evidence type="ECO:0000313" key="2">
    <source>
        <dbReference type="EMBL" id="UPU42939.1"/>
    </source>
</evidence>
<proteinExistence type="predicted"/>
<keyword evidence="3" id="KW-1185">Reference proteome</keyword>
<evidence type="ECO:0000313" key="3">
    <source>
        <dbReference type="Proteomes" id="UP000831484"/>
    </source>
</evidence>
<dbReference type="AlphaFoldDB" id="A0AB38RE72"/>
<feature type="chain" id="PRO_5044195030" description="Lipoprotein" evidence="1">
    <location>
        <begin position="26"/>
        <end position="148"/>
    </location>
</feature>
<organism evidence="2 3">
    <name type="scientific">Rhodococcus qingshengii JCM 15477</name>
    <dbReference type="NCBI Taxonomy" id="1303681"/>
    <lineage>
        <taxon>Bacteria</taxon>
        <taxon>Bacillati</taxon>
        <taxon>Actinomycetota</taxon>
        <taxon>Actinomycetes</taxon>
        <taxon>Mycobacteriales</taxon>
        <taxon>Nocardiaceae</taxon>
        <taxon>Rhodococcus</taxon>
        <taxon>Rhodococcus erythropolis group</taxon>
    </lineage>
</organism>
<keyword evidence="1" id="KW-0732">Signal</keyword>
<sequence length="148" mass="15150">MNKAYASALVLVCASLVVGCGSSDAPTIPAPSTSSAPSSRLATPETQDSGIYGILVPGVATNPTHMGAESISFDLPGMSFDEAVRWMEAHLPLEEDIDGMMPCGAKQSAGMHSWYWRGGADAPTVSVTVFDAPITQVGVFGGSDPGGC</sequence>
<evidence type="ECO:0000256" key="1">
    <source>
        <dbReference type="SAM" id="SignalP"/>
    </source>
</evidence>
<gene>
    <name evidence="2" type="ORF">M0639_28580</name>
</gene>
<reference evidence="3" key="1">
    <citation type="journal article" date="2022" name="Environ. Microbiol.">
        <title>Functional analysis, diversity, and distribution of carbendazim hydrolases MheI and CbmA, responsible for the initial step in carbendazim degradation.</title>
        <authorList>
            <person name="Zhang M."/>
            <person name="Bai X."/>
            <person name="Li Q."/>
            <person name="Zhang L."/>
            <person name="Zhu Q."/>
            <person name="Gao S."/>
            <person name="Ke Z."/>
            <person name="Jiang M."/>
            <person name="Hu J."/>
            <person name="Qiu J."/>
            <person name="Hong Q."/>
        </authorList>
    </citation>
    <scope>NUCLEOTIDE SEQUENCE [LARGE SCALE GENOMIC DNA]</scope>
    <source>
        <strain evidence="3">djl-6</strain>
    </source>
</reference>
<dbReference type="Proteomes" id="UP000831484">
    <property type="component" value="Chromosome"/>
</dbReference>
<protein>
    <recommendedName>
        <fullName evidence="4">Lipoprotein</fullName>
    </recommendedName>
</protein>
<name>A0AB38RE72_RHOSG</name>
<accession>A0AB38RE72</accession>
<evidence type="ECO:0008006" key="4">
    <source>
        <dbReference type="Google" id="ProtNLM"/>
    </source>
</evidence>
<feature type="signal peptide" evidence="1">
    <location>
        <begin position="1"/>
        <end position="25"/>
    </location>
</feature>
<dbReference type="EMBL" id="CP096563">
    <property type="protein sequence ID" value="UPU42939.1"/>
    <property type="molecule type" value="Genomic_DNA"/>
</dbReference>
<dbReference type="RefSeq" id="WP_156525028.1">
    <property type="nucleotide sequence ID" value="NZ_CP096563.1"/>
</dbReference>
<dbReference type="PROSITE" id="PS51257">
    <property type="entry name" value="PROKAR_LIPOPROTEIN"/>
    <property type="match status" value="1"/>
</dbReference>